<accession>A0A1G4J2M7</accession>
<organism evidence="2 3">
    <name type="scientific">Lachancea mirantina</name>
    <dbReference type="NCBI Taxonomy" id="1230905"/>
    <lineage>
        <taxon>Eukaryota</taxon>
        <taxon>Fungi</taxon>
        <taxon>Dikarya</taxon>
        <taxon>Ascomycota</taxon>
        <taxon>Saccharomycotina</taxon>
        <taxon>Saccharomycetes</taxon>
        <taxon>Saccharomycetales</taxon>
        <taxon>Saccharomycetaceae</taxon>
        <taxon>Lachancea</taxon>
    </lineage>
</organism>
<proteinExistence type="predicted"/>
<name>A0A1G4J2M7_9SACH</name>
<dbReference type="AlphaFoldDB" id="A0A1G4J2M7"/>
<keyword evidence="3" id="KW-1185">Reference proteome</keyword>
<evidence type="ECO:0000313" key="2">
    <source>
        <dbReference type="EMBL" id="SCU83862.1"/>
    </source>
</evidence>
<gene>
    <name evidence="2" type="ORF">LAMI_0C05050G</name>
</gene>
<reference evidence="3" key="1">
    <citation type="submission" date="2016-03" db="EMBL/GenBank/DDBJ databases">
        <authorList>
            <person name="Devillers H."/>
        </authorList>
    </citation>
    <scope>NUCLEOTIDE SEQUENCE [LARGE SCALE GENOMIC DNA]</scope>
</reference>
<evidence type="ECO:0000256" key="1">
    <source>
        <dbReference type="SAM" id="MobiDB-lite"/>
    </source>
</evidence>
<sequence length="67" mass="7698">MSEDNEKFHWRRAGKDAEVDLERIRKPHAPKPGSSLQNGAPLAVGGHRPQISEEELARRAERQRDRE</sequence>
<dbReference type="EMBL" id="LT598466">
    <property type="protein sequence ID" value="SCU83862.1"/>
    <property type="molecule type" value="Genomic_DNA"/>
</dbReference>
<dbReference type="Proteomes" id="UP000191024">
    <property type="component" value="Chromosome C"/>
</dbReference>
<evidence type="ECO:0000313" key="3">
    <source>
        <dbReference type="Proteomes" id="UP000191024"/>
    </source>
</evidence>
<feature type="compositionally biased region" description="Basic and acidic residues" evidence="1">
    <location>
        <begin position="55"/>
        <end position="67"/>
    </location>
</feature>
<feature type="region of interest" description="Disordered" evidence="1">
    <location>
        <begin position="1"/>
        <end position="67"/>
    </location>
</feature>
<feature type="compositionally biased region" description="Basic and acidic residues" evidence="1">
    <location>
        <begin position="1"/>
        <end position="24"/>
    </location>
</feature>
<protein>
    <submittedName>
        <fullName evidence="2">LAMI_0C05050g1_1</fullName>
    </submittedName>
</protein>